<feature type="domain" description="Pseudouridine synthase II N-terminal" evidence="6">
    <location>
        <begin position="25"/>
        <end position="178"/>
    </location>
</feature>
<dbReference type="Pfam" id="PF01509">
    <property type="entry name" value="TruB_N"/>
    <property type="match status" value="1"/>
</dbReference>
<evidence type="ECO:0000313" key="10">
    <source>
        <dbReference type="Proteomes" id="UP000478148"/>
    </source>
</evidence>
<dbReference type="Gene3D" id="2.30.130.10">
    <property type="entry name" value="PUA domain"/>
    <property type="match status" value="1"/>
</dbReference>
<proteinExistence type="inferred from homology"/>
<comment type="catalytic activity">
    <reaction evidence="1 5">
        <text>uridine(55) in tRNA = pseudouridine(55) in tRNA</text>
        <dbReference type="Rhea" id="RHEA:42532"/>
        <dbReference type="Rhea" id="RHEA-COMP:10101"/>
        <dbReference type="Rhea" id="RHEA-COMP:10102"/>
        <dbReference type="ChEBI" id="CHEBI:65314"/>
        <dbReference type="ChEBI" id="CHEBI:65315"/>
        <dbReference type="EC" id="5.4.99.25"/>
    </reaction>
</comment>
<keyword evidence="4 5" id="KW-0413">Isomerase</keyword>
<evidence type="ECO:0000256" key="2">
    <source>
        <dbReference type="ARBA" id="ARBA00005642"/>
    </source>
</evidence>
<dbReference type="InterPro" id="IPR002501">
    <property type="entry name" value="PsdUridine_synth_N"/>
</dbReference>
<dbReference type="Pfam" id="PF16198">
    <property type="entry name" value="TruB_C_2"/>
    <property type="match status" value="1"/>
</dbReference>
<dbReference type="SUPFAM" id="SSF88697">
    <property type="entry name" value="PUA domain-like"/>
    <property type="match status" value="1"/>
</dbReference>
<evidence type="ECO:0000259" key="7">
    <source>
        <dbReference type="Pfam" id="PF09142"/>
    </source>
</evidence>
<feature type="domain" description="tRNA pseudouridylate synthase B C-terminal" evidence="8">
    <location>
        <begin position="179"/>
        <end position="219"/>
    </location>
</feature>
<dbReference type="GO" id="GO:1990481">
    <property type="term" value="P:mRNA pseudouridine synthesis"/>
    <property type="evidence" value="ECO:0007669"/>
    <property type="project" value="TreeGrafter"/>
</dbReference>
<comment type="function">
    <text evidence="5">Responsible for synthesis of pseudouridine from uracil-55 in the psi GC loop of transfer RNAs.</text>
</comment>
<dbReference type="PANTHER" id="PTHR13767:SF2">
    <property type="entry name" value="PSEUDOURIDYLATE SYNTHASE TRUB1"/>
    <property type="match status" value="1"/>
</dbReference>
<accession>A0A6M1L122</accession>
<dbReference type="PANTHER" id="PTHR13767">
    <property type="entry name" value="TRNA-PSEUDOURIDINE SYNTHASE"/>
    <property type="match status" value="1"/>
</dbReference>
<evidence type="ECO:0000256" key="1">
    <source>
        <dbReference type="ARBA" id="ARBA00000385"/>
    </source>
</evidence>
<dbReference type="InterPro" id="IPR015225">
    <property type="entry name" value="tRNA_psdUridine_synth_fam2_C"/>
</dbReference>
<evidence type="ECO:0000256" key="4">
    <source>
        <dbReference type="ARBA" id="ARBA00023235"/>
    </source>
</evidence>
<dbReference type="AlphaFoldDB" id="A0A6M1L122"/>
<dbReference type="SUPFAM" id="SSF55120">
    <property type="entry name" value="Pseudouridine synthase"/>
    <property type="match status" value="1"/>
</dbReference>
<dbReference type="Pfam" id="PF09142">
    <property type="entry name" value="TruB_C"/>
    <property type="match status" value="1"/>
</dbReference>
<dbReference type="GO" id="GO:0031119">
    <property type="term" value="P:tRNA pseudouridine synthesis"/>
    <property type="evidence" value="ECO:0007669"/>
    <property type="project" value="UniProtKB-UniRule"/>
</dbReference>
<keyword evidence="3 5" id="KW-0819">tRNA processing</keyword>
<keyword evidence="10" id="KW-1185">Reference proteome</keyword>
<dbReference type="FunFam" id="3.30.2350.10:FF:000011">
    <property type="entry name" value="tRNA pseudouridine synthase B"/>
    <property type="match status" value="1"/>
</dbReference>
<dbReference type="CDD" id="cd02573">
    <property type="entry name" value="PseudoU_synth_EcTruB"/>
    <property type="match status" value="1"/>
</dbReference>
<dbReference type="InterPro" id="IPR036974">
    <property type="entry name" value="PUA_sf"/>
</dbReference>
<sequence length="294" mass="30578">MSTDGLIVVDKPGGMTSHDVVARLRRLARTRRVGHGGTLDPMATGVLVIGIGRATRLLTYVIGADKSYAATIRLGQATVTDDAEGDVIATTPAGTLTDEAVRAALAGLTGEIDQVPSAVSAIKINGQRAYKRVRAGESVDLPARRVTVSRLDVLAIRRTSPDVVDVDIDVACSTGTYIRAIARDAGLALAVGGHLTALRRTAVGGFTVAEAATLDELEHRAPDVVDLPLAAAAERFFPRRDATEEEAKVLSHGGPLDPVGRTGPYAVFDPAGGLIAIVSERAGRARAEIVLAPA</sequence>
<feature type="domain" description="tRNA pseudouridine synthase II TruB subfamily 2 C-terminal" evidence="7">
    <location>
        <begin position="237"/>
        <end position="291"/>
    </location>
</feature>
<comment type="similarity">
    <text evidence="2 5">Belongs to the pseudouridine synthase TruB family. Type 1 subfamily.</text>
</comment>
<feature type="active site" description="Nucleophile" evidence="5">
    <location>
        <position position="40"/>
    </location>
</feature>
<reference evidence="9 10" key="1">
    <citation type="submission" date="2020-02" db="EMBL/GenBank/DDBJ databases">
        <title>Draft Genome Sequence of Verrucosispora sp. Strain CWR15, Isolated from Gulf of Mexico Sponge.</title>
        <authorList>
            <person name="Kennedy S.J."/>
            <person name="Cella E."/>
            <person name="Azarian T."/>
            <person name="Baker B.J."/>
            <person name="Shaw L.N."/>
        </authorList>
    </citation>
    <scope>NUCLEOTIDE SEQUENCE [LARGE SCALE GENOMIC DNA]</scope>
    <source>
        <strain evidence="9 10">CWR15</strain>
    </source>
</reference>
<gene>
    <name evidence="5 9" type="primary">truB</name>
    <name evidence="9" type="ORF">ENC19_03460</name>
</gene>
<dbReference type="InterPro" id="IPR020103">
    <property type="entry name" value="PsdUridine_synth_cat_dom_sf"/>
</dbReference>
<evidence type="ECO:0000256" key="5">
    <source>
        <dbReference type="HAMAP-Rule" id="MF_01080"/>
    </source>
</evidence>
<dbReference type="NCBIfam" id="TIGR00431">
    <property type="entry name" value="TruB"/>
    <property type="match status" value="1"/>
</dbReference>
<protein>
    <recommendedName>
        <fullName evidence="5">tRNA pseudouridine synthase B</fullName>
        <ecNumber evidence="5">5.4.99.25</ecNumber>
    </recommendedName>
    <alternativeName>
        <fullName evidence="5">tRNA pseudouridine(55) synthase</fullName>
        <shortName evidence="5">Psi55 synthase</shortName>
    </alternativeName>
    <alternativeName>
        <fullName evidence="5">tRNA pseudouridylate synthase</fullName>
    </alternativeName>
    <alternativeName>
        <fullName evidence="5">tRNA-uridine isomerase</fullName>
    </alternativeName>
</protein>
<dbReference type="EC" id="5.4.99.25" evidence="5"/>
<dbReference type="InterPro" id="IPR015947">
    <property type="entry name" value="PUA-like_sf"/>
</dbReference>
<dbReference type="Gene3D" id="3.30.2350.10">
    <property type="entry name" value="Pseudouridine synthase"/>
    <property type="match status" value="1"/>
</dbReference>
<evidence type="ECO:0000259" key="6">
    <source>
        <dbReference type="Pfam" id="PF01509"/>
    </source>
</evidence>
<dbReference type="EMBL" id="SAIY01000001">
    <property type="protein sequence ID" value="NGM11801.1"/>
    <property type="molecule type" value="Genomic_DNA"/>
</dbReference>
<comment type="caution">
    <text evidence="9">The sequence shown here is derived from an EMBL/GenBank/DDBJ whole genome shotgun (WGS) entry which is preliminary data.</text>
</comment>
<dbReference type="HAMAP" id="MF_01080">
    <property type="entry name" value="TruB_bact"/>
    <property type="match status" value="1"/>
</dbReference>
<evidence type="ECO:0000259" key="8">
    <source>
        <dbReference type="Pfam" id="PF16198"/>
    </source>
</evidence>
<dbReference type="Proteomes" id="UP000478148">
    <property type="component" value="Unassembled WGS sequence"/>
</dbReference>
<dbReference type="InterPro" id="IPR014780">
    <property type="entry name" value="tRNA_psdUridine_synth_TruB"/>
</dbReference>
<organism evidence="9 10">
    <name type="scientific">Verrucosispora sioxanthis</name>
    <dbReference type="NCBI Taxonomy" id="2499994"/>
    <lineage>
        <taxon>Bacteria</taxon>
        <taxon>Bacillati</taxon>
        <taxon>Actinomycetota</taxon>
        <taxon>Actinomycetes</taxon>
        <taxon>Micromonosporales</taxon>
        <taxon>Micromonosporaceae</taxon>
        <taxon>Micromonospora</taxon>
    </lineage>
</organism>
<evidence type="ECO:0000313" key="9">
    <source>
        <dbReference type="EMBL" id="NGM11801.1"/>
    </source>
</evidence>
<evidence type="ECO:0000256" key="3">
    <source>
        <dbReference type="ARBA" id="ARBA00022694"/>
    </source>
</evidence>
<name>A0A6M1L122_9ACTN</name>
<dbReference type="GO" id="GO:0003723">
    <property type="term" value="F:RNA binding"/>
    <property type="evidence" value="ECO:0007669"/>
    <property type="project" value="InterPro"/>
</dbReference>
<dbReference type="GO" id="GO:0160148">
    <property type="term" value="F:tRNA pseudouridine(55) synthase activity"/>
    <property type="evidence" value="ECO:0007669"/>
    <property type="project" value="UniProtKB-EC"/>
</dbReference>
<dbReference type="InterPro" id="IPR032819">
    <property type="entry name" value="TruB_C"/>
</dbReference>
<dbReference type="RefSeq" id="WP_164445656.1">
    <property type="nucleotide sequence ID" value="NZ_SAIY01000001.1"/>
</dbReference>